<evidence type="ECO:0000259" key="5">
    <source>
        <dbReference type="Pfam" id="PF13458"/>
    </source>
</evidence>
<protein>
    <submittedName>
        <fullName evidence="6">ABC transporter substrate-binding protein</fullName>
    </submittedName>
</protein>
<dbReference type="RefSeq" id="WP_128955911.1">
    <property type="nucleotide sequence ID" value="NZ_RKMK01000008.1"/>
</dbReference>
<dbReference type="AlphaFoldDB" id="A0A4Q0QRH2"/>
<sequence length="405" mass="42609">MKKSSMRLAFGMLRAATIGATMAVAAATAASAEDTVKIGVLLIDSGPLAGLKDTQVKAVNLAIEQINAAGGAAGKKLEATFISYPGTPDTAVDGATRAVQKEGAMFITGMDTSAVTPALQAKLPALKALMLEVMANADGLTGKNCSPNYFRVNANDSMIMGTFREFLKDQGIKKWDIIAVDYAAGRDSADKFKALVTSQGGTIGKTLFSPNGTPDFGAKISELGADPADGLFVTIFGSDAINLAKQQQQFGLFKKYKMVLGNSFVIPQTLPAQGETVLGVYQNIGFVAGFPGAQPEAFVKAYKEKYNGELPPYTSADQYAAIQLIAAGLQKANSTDINAVRAALSGLKTETVLGDVEIRAADHQVARRMAISQIVMGPEGKPMYQIKKIEPGQDIIPPVDPACKM</sequence>
<reference evidence="6 7" key="1">
    <citation type="submission" date="2018-11" db="EMBL/GenBank/DDBJ databases">
        <title>Bradyrhizobium sp. nov., isolated from effective nodules of peanut in China.</title>
        <authorList>
            <person name="Li Y."/>
        </authorList>
    </citation>
    <scope>NUCLEOTIDE SEQUENCE [LARGE SCALE GENOMIC DNA]</scope>
    <source>
        <strain evidence="6 7">CCBAU 51770</strain>
    </source>
</reference>
<dbReference type="SUPFAM" id="SSF53822">
    <property type="entry name" value="Periplasmic binding protein-like I"/>
    <property type="match status" value="1"/>
</dbReference>
<evidence type="ECO:0000256" key="2">
    <source>
        <dbReference type="ARBA" id="ARBA00022729"/>
    </source>
</evidence>
<keyword evidence="3" id="KW-0029">Amino-acid transport</keyword>
<proteinExistence type="inferred from homology"/>
<feature type="domain" description="Leucine-binding protein" evidence="5">
    <location>
        <begin position="35"/>
        <end position="375"/>
    </location>
</feature>
<dbReference type="Pfam" id="PF13458">
    <property type="entry name" value="Peripla_BP_6"/>
    <property type="match status" value="1"/>
</dbReference>
<dbReference type="InterPro" id="IPR051010">
    <property type="entry name" value="BCAA_transport"/>
</dbReference>
<dbReference type="PANTHER" id="PTHR30483:SF37">
    <property type="entry name" value="ABC TRANSPORTER SUBSTRATE-BINDING PROTEIN"/>
    <property type="match status" value="1"/>
</dbReference>
<evidence type="ECO:0000256" key="3">
    <source>
        <dbReference type="ARBA" id="ARBA00022970"/>
    </source>
</evidence>
<evidence type="ECO:0000313" key="7">
    <source>
        <dbReference type="Proteomes" id="UP000290174"/>
    </source>
</evidence>
<evidence type="ECO:0000256" key="4">
    <source>
        <dbReference type="SAM" id="SignalP"/>
    </source>
</evidence>
<evidence type="ECO:0000256" key="1">
    <source>
        <dbReference type="ARBA" id="ARBA00010062"/>
    </source>
</evidence>
<evidence type="ECO:0000313" key="6">
    <source>
        <dbReference type="EMBL" id="RXG99429.1"/>
    </source>
</evidence>
<accession>A0A4Q0QRH2</accession>
<dbReference type="Gene3D" id="3.40.50.2300">
    <property type="match status" value="2"/>
</dbReference>
<dbReference type="CDD" id="cd19989">
    <property type="entry name" value="PBP1_SBP-like"/>
    <property type="match status" value="1"/>
</dbReference>
<organism evidence="6 7">
    <name type="scientific">Bradyrhizobium zhanjiangense</name>
    <dbReference type="NCBI Taxonomy" id="1325107"/>
    <lineage>
        <taxon>Bacteria</taxon>
        <taxon>Pseudomonadati</taxon>
        <taxon>Pseudomonadota</taxon>
        <taxon>Alphaproteobacteria</taxon>
        <taxon>Hyphomicrobiales</taxon>
        <taxon>Nitrobacteraceae</taxon>
        <taxon>Bradyrhizobium</taxon>
    </lineage>
</organism>
<dbReference type="PANTHER" id="PTHR30483">
    <property type="entry name" value="LEUCINE-SPECIFIC-BINDING PROTEIN"/>
    <property type="match status" value="1"/>
</dbReference>
<feature type="signal peptide" evidence="4">
    <location>
        <begin position="1"/>
        <end position="32"/>
    </location>
</feature>
<dbReference type="InterPro" id="IPR028082">
    <property type="entry name" value="Peripla_BP_I"/>
</dbReference>
<gene>
    <name evidence="6" type="ORF">EAS61_12130</name>
</gene>
<dbReference type="EMBL" id="RKMK01000008">
    <property type="protein sequence ID" value="RXG99429.1"/>
    <property type="molecule type" value="Genomic_DNA"/>
</dbReference>
<dbReference type="Proteomes" id="UP000290174">
    <property type="component" value="Unassembled WGS sequence"/>
</dbReference>
<name>A0A4Q0QRH2_9BRAD</name>
<feature type="chain" id="PRO_5020442653" evidence="4">
    <location>
        <begin position="33"/>
        <end position="405"/>
    </location>
</feature>
<comment type="similarity">
    <text evidence="1">Belongs to the leucine-binding protein family.</text>
</comment>
<keyword evidence="3" id="KW-0813">Transport</keyword>
<dbReference type="InterPro" id="IPR028081">
    <property type="entry name" value="Leu-bd"/>
</dbReference>
<comment type="caution">
    <text evidence="6">The sequence shown here is derived from an EMBL/GenBank/DDBJ whole genome shotgun (WGS) entry which is preliminary data.</text>
</comment>
<dbReference type="GO" id="GO:0006865">
    <property type="term" value="P:amino acid transport"/>
    <property type="evidence" value="ECO:0007669"/>
    <property type="project" value="UniProtKB-KW"/>
</dbReference>
<keyword evidence="2 4" id="KW-0732">Signal</keyword>